<evidence type="ECO:0000259" key="12">
    <source>
        <dbReference type="PROSITE" id="PS50056"/>
    </source>
</evidence>
<dbReference type="AlphaFoldDB" id="A0A914W4E5"/>
<feature type="domain" description="Tyrosine-protein phosphatase" evidence="11">
    <location>
        <begin position="640"/>
        <end position="903"/>
    </location>
</feature>
<keyword evidence="2 9" id="KW-0812">Transmembrane</keyword>
<comment type="subcellular location">
    <subcellularLocation>
        <location evidence="1">Cytoplasmic vesicle membrane</location>
        <topology evidence="1">Single-pass type I membrane protein</topology>
    </subcellularLocation>
</comment>
<dbReference type="PANTHER" id="PTHR46106:SF4">
    <property type="entry name" value="IA-2 PROTEIN TYROSINE PHOSPHATASE, ISOFORM C"/>
    <property type="match status" value="1"/>
</dbReference>
<keyword evidence="5 9" id="KW-0472">Membrane</keyword>
<dbReference type="PROSITE" id="PS00383">
    <property type="entry name" value="TYR_PHOSPHATASE_1"/>
    <property type="match status" value="1"/>
</dbReference>
<dbReference type="InterPro" id="IPR016130">
    <property type="entry name" value="Tyr_Pase_AS"/>
</dbReference>
<name>A0A914W4E5_9BILA</name>
<feature type="compositionally biased region" description="Low complexity" evidence="8">
    <location>
        <begin position="600"/>
        <end position="609"/>
    </location>
</feature>
<keyword evidence="3 10" id="KW-0732">Signal</keyword>
<evidence type="ECO:0000256" key="6">
    <source>
        <dbReference type="ARBA" id="ARBA00023180"/>
    </source>
</evidence>
<dbReference type="PANTHER" id="PTHR46106">
    <property type="entry name" value="IA-2 PROTEIN TYROSINE PHOSPHATASE, ISOFORM C"/>
    <property type="match status" value="1"/>
</dbReference>
<dbReference type="InterPro" id="IPR000242">
    <property type="entry name" value="PTP_cat"/>
</dbReference>
<dbReference type="GO" id="GO:0030659">
    <property type="term" value="C:cytoplasmic vesicle membrane"/>
    <property type="evidence" value="ECO:0007669"/>
    <property type="project" value="UniProtKB-SubCell"/>
</dbReference>
<dbReference type="GO" id="GO:0030141">
    <property type="term" value="C:secretory granule"/>
    <property type="evidence" value="ECO:0007669"/>
    <property type="project" value="InterPro"/>
</dbReference>
<evidence type="ECO:0000256" key="4">
    <source>
        <dbReference type="ARBA" id="ARBA00022989"/>
    </source>
</evidence>
<sequence>MGWPTVVAVFAIFSVLLPGGRTEMLYGCSLSADLCNVEETCVDDGLFGQCRSALLADQQPLMSVGTLDPIELQLLRLELARLVKMGVNWTDARTQCVIAYFKLSIAYKLRYDTEFCAVRKPENVWALLQLVQQDLSSTMEDLSSRSDLTVSDEALPPIAVDAEYVQNVQSPPIYVDVDETAPAAADVLYPYDTAADQDVVGSDEERQMLDGVVRELLSSMPDQQELDESVDDDQQQQPQQELMIADKRSLDEDQVAPADPFPLTEDEQALLNEFIAQIMEGQEPDFSGLSDEQLDKFISYIQIMQQLVNDRIGYTMGEMEEPMAIGPDTDPDGEQMLLKKDTERLGDVDQGLDQTEHKIVKGHGQAPANQLHRVIGNRVYIRMDRPLDQAQLLQLMAFLEESIGRPKNLTFDDFAVSDSEVSFRVSHVDDRTAELENLDYLDFDSLLNWRAQEQQKRLVPASSVAEAVYKRRKDIQTIAGGAHVDETGVGSGSDNLPVDGKDRDTIVVPTLIACGLIVGVLVTLFGVYAVRNKTEARNTLHRIAQDLEGRPSKAYEELCRQRMAAKGDGAGEALAGGVTTLAHRLGSQSDASPPTIVPGSKTSSTSSWSEEPIQQTNMDISTGHMILSYLEDHLERKDRLDTEWAALESYQSDRAETTIAEEEQNRMKNRFPDVLPYDHTLVRLQSGIDADITQCGDYINASAIYDSDPRSPVYIVAQAPMLATAAEFWQMIWEQGSVVIVNLTKLAENGDAKCHRYWPENGSEVHGVFEVHLVSEHIWCEDYLVRSFYLKNLRTNETRTVTQFHFLSWPDDSVPTNTKPLLEFRRKVNKSYRGRSCPIVVHCSDGAGRSGTYCLLDMVLNRINKGVKEMDIAATLEHLRDQRMNMVRTKQQYSMVLTCVAEEVQAILKALPQP</sequence>
<evidence type="ECO:0000313" key="14">
    <source>
        <dbReference type="WBParaSite" id="PSAMB.scaffold2size251193.g740.t1"/>
    </source>
</evidence>
<dbReference type="GO" id="GO:0051046">
    <property type="term" value="P:regulation of secretion"/>
    <property type="evidence" value="ECO:0007669"/>
    <property type="project" value="TreeGrafter"/>
</dbReference>
<dbReference type="Gene3D" id="3.90.190.10">
    <property type="entry name" value="Protein tyrosine phosphatase superfamily"/>
    <property type="match status" value="1"/>
</dbReference>
<dbReference type="InterPro" id="IPR033522">
    <property type="entry name" value="IA-2/IA-2_beta"/>
</dbReference>
<dbReference type="GO" id="GO:0004725">
    <property type="term" value="F:protein tyrosine phosphatase activity"/>
    <property type="evidence" value="ECO:0007669"/>
    <property type="project" value="InterPro"/>
</dbReference>
<evidence type="ECO:0000256" key="2">
    <source>
        <dbReference type="ARBA" id="ARBA00022692"/>
    </source>
</evidence>
<dbReference type="InterPro" id="IPR000387">
    <property type="entry name" value="Tyr_Pase_dom"/>
</dbReference>
<dbReference type="PROSITE" id="PS50056">
    <property type="entry name" value="TYR_PHOSPHATASE_2"/>
    <property type="match status" value="1"/>
</dbReference>
<evidence type="ECO:0000256" key="1">
    <source>
        <dbReference type="ARBA" id="ARBA00004358"/>
    </source>
</evidence>
<dbReference type="SMART" id="SM00404">
    <property type="entry name" value="PTPc_motif"/>
    <property type="match status" value="1"/>
</dbReference>
<proteinExistence type="predicted"/>
<keyword evidence="4 9" id="KW-1133">Transmembrane helix</keyword>
<dbReference type="InterPro" id="IPR003595">
    <property type="entry name" value="Tyr_Pase_cat"/>
</dbReference>
<dbReference type="GO" id="GO:0045202">
    <property type="term" value="C:synapse"/>
    <property type="evidence" value="ECO:0007669"/>
    <property type="project" value="TreeGrafter"/>
</dbReference>
<dbReference type="PROSITE" id="PS50055">
    <property type="entry name" value="TYR_PHOSPHATASE_PTP"/>
    <property type="match status" value="1"/>
</dbReference>
<feature type="domain" description="Tyrosine specific protein phosphatases" evidence="12">
    <location>
        <begin position="822"/>
        <end position="894"/>
    </location>
</feature>
<feature type="region of interest" description="Disordered" evidence="8">
    <location>
        <begin position="586"/>
        <end position="612"/>
    </location>
</feature>
<feature type="chain" id="PRO_5036734410" evidence="10">
    <location>
        <begin position="23"/>
        <end position="914"/>
    </location>
</feature>
<evidence type="ECO:0000259" key="11">
    <source>
        <dbReference type="PROSITE" id="PS50055"/>
    </source>
</evidence>
<reference evidence="14" key="1">
    <citation type="submission" date="2022-11" db="UniProtKB">
        <authorList>
            <consortium name="WormBaseParasite"/>
        </authorList>
    </citation>
    <scope>IDENTIFICATION</scope>
</reference>
<evidence type="ECO:0000313" key="13">
    <source>
        <dbReference type="Proteomes" id="UP000887566"/>
    </source>
</evidence>
<dbReference type="Proteomes" id="UP000887566">
    <property type="component" value="Unplaced"/>
</dbReference>
<evidence type="ECO:0000256" key="3">
    <source>
        <dbReference type="ARBA" id="ARBA00022729"/>
    </source>
</evidence>
<keyword evidence="13" id="KW-1185">Reference proteome</keyword>
<accession>A0A914W4E5</accession>
<evidence type="ECO:0000256" key="10">
    <source>
        <dbReference type="SAM" id="SignalP"/>
    </source>
</evidence>
<organism evidence="13 14">
    <name type="scientific">Plectus sambesii</name>
    <dbReference type="NCBI Taxonomy" id="2011161"/>
    <lineage>
        <taxon>Eukaryota</taxon>
        <taxon>Metazoa</taxon>
        <taxon>Ecdysozoa</taxon>
        <taxon>Nematoda</taxon>
        <taxon>Chromadorea</taxon>
        <taxon>Plectida</taxon>
        <taxon>Plectina</taxon>
        <taxon>Plectoidea</taxon>
        <taxon>Plectidae</taxon>
        <taxon>Plectus</taxon>
    </lineage>
</organism>
<evidence type="ECO:0000256" key="5">
    <source>
        <dbReference type="ARBA" id="ARBA00023136"/>
    </source>
</evidence>
<dbReference type="FunFam" id="3.90.190.10:FF:000017">
    <property type="entry name" value="receptor-type tyrosine-protein phosphatase-like N isoform X2"/>
    <property type="match status" value="1"/>
</dbReference>
<dbReference type="PRINTS" id="PR00700">
    <property type="entry name" value="PRTYPHPHTASE"/>
</dbReference>
<evidence type="ECO:0000256" key="8">
    <source>
        <dbReference type="SAM" id="MobiDB-lite"/>
    </source>
</evidence>
<dbReference type="SMART" id="SM00194">
    <property type="entry name" value="PTPc"/>
    <property type="match status" value="1"/>
</dbReference>
<feature type="signal peptide" evidence="10">
    <location>
        <begin position="1"/>
        <end position="22"/>
    </location>
</feature>
<evidence type="ECO:0000256" key="9">
    <source>
        <dbReference type="SAM" id="Phobius"/>
    </source>
</evidence>
<dbReference type="Pfam" id="PF00102">
    <property type="entry name" value="Y_phosphatase"/>
    <property type="match status" value="1"/>
</dbReference>
<keyword evidence="6" id="KW-0325">Glycoprotein</keyword>
<dbReference type="InterPro" id="IPR029021">
    <property type="entry name" value="Prot-tyrosine_phosphatase-like"/>
</dbReference>
<evidence type="ECO:0000256" key="7">
    <source>
        <dbReference type="ARBA" id="ARBA00023329"/>
    </source>
</evidence>
<dbReference type="WBParaSite" id="PSAMB.scaffold2size251193.g740.t1">
    <property type="protein sequence ID" value="PSAMB.scaffold2size251193.g740.t1"/>
    <property type="gene ID" value="PSAMB.scaffold2size251193.g740"/>
</dbReference>
<protein>
    <submittedName>
        <fullName evidence="14">Receptor-type tyrosine-protein phosphatase N2</fullName>
    </submittedName>
</protein>
<feature type="transmembrane region" description="Helical" evidence="9">
    <location>
        <begin position="506"/>
        <end position="530"/>
    </location>
</feature>
<keyword evidence="7" id="KW-0968">Cytoplasmic vesicle</keyword>
<dbReference type="SUPFAM" id="SSF52799">
    <property type="entry name" value="(Phosphotyrosine protein) phosphatases II"/>
    <property type="match status" value="1"/>
</dbReference>